<comment type="subcellular location">
    <subcellularLocation>
        <location evidence="2">Cell membrane</location>
        <topology evidence="2">Single-pass membrane protein</topology>
    </subcellularLocation>
</comment>
<evidence type="ECO:0000256" key="9">
    <source>
        <dbReference type="ARBA" id="ARBA00022927"/>
    </source>
</evidence>
<feature type="transmembrane region" description="Helical" evidence="14">
    <location>
        <begin position="20"/>
        <end position="38"/>
    </location>
</feature>
<evidence type="ECO:0000313" key="16">
    <source>
        <dbReference type="Proteomes" id="UP000555728"/>
    </source>
</evidence>
<evidence type="ECO:0000256" key="13">
    <source>
        <dbReference type="SAM" id="MobiDB-lite"/>
    </source>
</evidence>
<comment type="subunit">
    <text evidence="4">Part of the SecDF-YidC-YajC translocase complex. The SecDF-YidC-YajC translocase forms a supercomplex with SecYEG, called the holo-translocon (HTL).</text>
</comment>
<comment type="caution">
    <text evidence="15">The sequence shown here is derived from an EMBL/GenBank/DDBJ whole genome shotgun (WGS) entry which is preliminary data.</text>
</comment>
<dbReference type="PANTHER" id="PTHR33909:SF1">
    <property type="entry name" value="SEC TRANSLOCON ACCESSORY COMPLEX SUBUNIT YAJC"/>
    <property type="match status" value="1"/>
</dbReference>
<keyword evidence="16" id="KW-1185">Reference proteome</keyword>
<evidence type="ECO:0000256" key="5">
    <source>
        <dbReference type="ARBA" id="ARBA00014962"/>
    </source>
</evidence>
<keyword evidence="9" id="KW-0653">Protein transport</keyword>
<feature type="compositionally biased region" description="Low complexity" evidence="13">
    <location>
        <begin position="156"/>
        <end position="169"/>
    </location>
</feature>
<keyword evidence="11" id="KW-0811">Translocation</keyword>
<accession>A0A7W6S295</accession>
<evidence type="ECO:0000256" key="10">
    <source>
        <dbReference type="ARBA" id="ARBA00022989"/>
    </source>
</evidence>
<organism evidence="15 16">
    <name type="scientific">Roseospira goensis</name>
    <dbReference type="NCBI Taxonomy" id="391922"/>
    <lineage>
        <taxon>Bacteria</taxon>
        <taxon>Pseudomonadati</taxon>
        <taxon>Pseudomonadota</taxon>
        <taxon>Alphaproteobacteria</taxon>
        <taxon>Rhodospirillales</taxon>
        <taxon>Rhodospirillaceae</taxon>
        <taxon>Roseospira</taxon>
    </lineage>
</organism>
<comment type="function">
    <text evidence="1">The SecYEG-SecDF-YajC-YidC holo-translocon (HTL) protein secretase/insertase is a supercomplex required for protein secretion, insertion of proteins into membranes, and assembly of membrane protein complexes. While the SecYEG complex is essential for assembly of a number of proteins and complexes, the SecDF-YajC-YidC subcomplex facilitates these functions.</text>
</comment>
<evidence type="ECO:0000256" key="14">
    <source>
        <dbReference type="SAM" id="Phobius"/>
    </source>
</evidence>
<dbReference type="PRINTS" id="PR01853">
    <property type="entry name" value="YAJCTRNLCASE"/>
</dbReference>
<dbReference type="NCBIfam" id="TIGR00739">
    <property type="entry name" value="yajC"/>
    <property type="match status" value="1"/>
</dbReference>
<dbReference type="GO" id="GO:0015031">
    <property type="term" value="P:protein transport"/>
    <property type="evidence" value="ECO:0007669"/>
    <property type="project" value="UniProtKB-KW"/>
</dbReference>
<protein>
    <recommendedName>
        <fullName evidence="5">Sec translocon accessory complex subunit YajC</fullName>
    </recommendedName>
</protein>
<dbReference type="Proteomes" id="UP000555728">
    <property type="component" value="Unassembled WGS sequence"/>
</dbReference>
<keyword evidence="10 14" id="KW-1133">Transmembrane helix</keyword>
<keyword evidence="12 14" id="KW-0472">Membrane</keyword>
<dbReference type="Pfam" id="PF02699">
    <property type="entry name" value="YajC"/>
    <property type="match status" value="1"/>
</dbReference>
<dbReference type="RefSeq" id="WP_184436048.1">
    <property type="nucleotide sequence ID" value="NZ_JACIGI010000022.1"/>
</dbReference>
<keyword evidence="7" id="KW-1003">Cell membrane</keyword>
<evidence type="ECO:0000256" key="4">
    <source>
        <dbReference type="ARBA" id="ARBA00011718"/>
    </source>
</evidence>
<name>A0A7W6S295_9PROT</name>
<keyword evidence="6" id="KW-0813">Transport</keyword>
<dbReference type="GO" id="GO:0005886">
    <property type="term" value="C:plasma membrane"/>
    <property type="evidence" value="ECO:0007669"/>
    <property type="project" value="UniProtKB-SubCell"/>
</dbReference>
<feature type="compositionally biased region" description="Acidic residues" evidence="13">
    <location>
        <begin position="128"/>
        <end position="142"/>
    </location>
</feature>
<dbReference type="InterPro" id="IPR003849">
    <property type="entry name" value="Preprotein_translocase_YajC"/>
</dbReference>
<dbReference type="SMART" id="SM01323">
    <property type="entry name" value="YajC"/>
    <property type="match status" value="1"/>
</dbReference>
<gene>
    <name evidence="15" type="ORF">GGD88_002595</name>
</gene>
<evidence type="ECO:0000256" key="3">
    <source>
        <dbReference type="ARBA" id="ARBA00006742"/>
    </source>
</evidence>
<evidence type="ECO:0000256" key="7">
    <source>
        <dbReference type="ARBA" id="ARBA00022475"/>
    </source>
</evidence>
<comment type="similarity">
    <text evidence="3">Belongs to the YajC family.</text>
</comment>
<dbReference type="EMBL" id="JACIGI010000022">
    <property type="protein sequence ID" value="MBB4286854.1"/>
    <property type="molecule type" value="Genomic_DNA"/>
</dbReference>
<feature type="region of interest" description="Disordered" evidence="13">
    <location>
        <begin position="103"/>
        <end position="169"/>
    </location>
</feature>
<dbReference type="PANTHER" id="PTHR33909">
    <property type="entry name" value="SEC TRANSLOCON ACCESSORY COMPLEX SUBUNIT YAJC"/>
    <property type="match status" value="1"/>
</dbReference>
<proteinExistence type="inferred from homology"/>
<feature type="compositionally biased region" description="Basic and acidic residues" evidence="13">
    <location>
        <begin position="112"/>
        <end position="127"/>
    </location>
</feature>
<evidence type="ECO:0000256" key="6">
    <source>
        <dbReference type="ARBA" id="ARBA00022448"/>
    </source>
</evidence>
<evidence type="ECO:0000256" key="8">
    <source>
        <dbReference type="ARBA" id="ARBA00022692"/>
    </source>
</evidence>
<evidence type="ECO:0000256" key="11">
    <source>
        <dbReference type="ARBA" id="ARBA00023010"/>
    </source>
</evidence>
<evidence type="ECO:0000313" key="15">
    <source>
        <dbReference type="EMBL" id="MBB4286854.1"/>
    </source>
</evidence>
<dbReference type="AlphaFoldDB" id="A0A7W6S295"/>
<evidence type="ECO:0000256" key="2">
    <source>
        <dbReference type="ARBA" id="ARBA00004162"/>
    </source>
</evidence>
<evidence type="ECO:0000256" key="1">
    <source>
        <dbReference type="ARBA" id="ARBA00002061"/>
    </source>
</evidence>
<evidence type="ECO:0000256" key="12">
    <source>
        <dbReference type="ARBA" id="ARBA00023136"/>
    </source>
</evidence>
<keyword evidence="8 14" id="KW-0812">Transmembrane</keyword>
<reference evidence="15 16" key="1">
    <citation type="submission" date="2020-08" db="EMBL/GenBank/DDBJ databases">
        <title>Genome sequencing of Purple Non-Sulfur Bacteria from various extreme environments.</title>
        <authorList>
            <person name="Mayer M."/>
        </authorList>
    </citation>
    <scope>NUCLEOTIDE SEQUENCE [LARGE SCALE GENOMIC DNA]</scope>
    <source>
        <strain evidence="15 16">JA135</strain>
    </source>
</reference>
<sequence length="169" mass="17618">MLISPAYAQAAGGGGAMESLGAFLPLILIFVIFYFLLIRPQQKRMKEHKAMLEAVRRGDRVVTNGGIVGTVVKVVNETELSVEIAEGVRVRVMREMIANVLSKTEPVSGGADKTKGGKPRKDAANEGRDDDGDAGDDADDGPDSATSGSGTGDAGQSGKLKSLLSGKKS</sequence>